<sequence>MKRHHFLLGIAMVGLSVAMSSCVNCYRSLSFSEKDMVTETRHLKDFERIEVNGSPTVYYTQADSFSVVVKAPEDVIDEILTEKEGSTLIVRNRGKMGMVNVSFNDGADMSIYVTSPDLTSVRLNGSGDFVSRELIDTDNMEFVLRGSGDIDVQDVVCDRCRVEVVGSGDLDVKNLESRNVSVTLVGSGDIDLNLHRVNDTNIGLRGSGDINVNFNNDCGSVDCQLNGSGDINLSGRVSRFHMEKHGSGDIDIDNLSIEK</sequence>
<evidence type="ECO:0000313" key="3">
    <source>
        <dbReference type="Proteomes" id="UP000236735"/>
    </source>
</evidence>
<feature type="domain" description="Putative auto-transporter adhesin head GIN" evidence="1">
    <location>
        <begin position="45"/>
        <end position="216"/>
    </location>
</feature>
<dbReference type="PANTHER" id="PTHR39200">
    <property type="entry name" value="HYPOTHETICAL EXPORTED PROTEIN"/>
    <property type="match status" value="1"/>
</dbReference>
<dbReference type="Pfam" id="PF10988">
    <property type="entry name" value="DUF2807"/>
    <property type="match status" value="2"/>
</dbReference>
<evidence type="ECO:0000313" key="2">
    <source>
        <dbReference type="EMBL" id="SEF85519.1"/>
    </source>
</evidence>
<dbReference type="RefSeq" id="WP_181020805.1">
    <property type="nucleotide sequence ID" value="NZ_FNUV01000004.1"/>
</dbReference>
<dbReference type="PANTHER" id="PTHR39200:SF1">
    <property type="entry name" value="AUTO-TRANSPORTER ADHESIN HEAD GIN DOMAIN-CONTAINING PROTEIN-RELATED"/>
    <property type="match status" value="1"/>
</dbReference>
<gene>
    <name evidence="2" type="ORF">SAMN05216354_1909</name>
</gene>
<dbReference type="InterPro" id="IPR021255">
    <property type="entry name" value="DUF2807"/>
</dbReference>
<name>A0A1H5VDY0_XYLRU</name>
<protein>
    <submittedName>
        <fullName evidence="2">Putative auto-transporter adhesin, head GIN domain</fullName>
    </submittedName>
</protein>
<evidence type="ECO:0000259" key="1">
    <source>
        <dbReference type="Pfam" id="PF10988"/>
    </source>
</evidence>
<feature type="domain" description="Putative auto-transporter adhesin head GIN" evidence="1">
    <location>
        <begin position="217"/>
        <end position="258"/>
    </location>
</feature>
<organism evidence="2 3">
    <name type="scientific">Xylanibacter ruminicola</name>
    <name type="common">Prevotella ruminicola</name>
    <dbReference type="NCBI Taxonomy" id="839"/>
    <lineage>
        <taxon>Bacteria</taxon>
        <taxon>Pseudomonadati</taxon>
        <taxon>Bacteroidota</taxon>
        <taxon>Bacteroidia</taxon>
        <taxon>Bacteroidales</taxon>
        <taxon>Prevotellaceae</taxon>
        <taxon>Xylanibacter</taxon>
    </lineage>
</organism>
<dbReference type="AlphaFoldDB" id="A0A1H5VDY0"/>
<reference evidence="2 3" key="1">
    <citation type="submission" date="2016-10" db="EMBL/GenBank/DDBJ databases">
        <authorList>
            <person name="de Groot N.N."/>
        </authorList>
    </citation>
    <scope>NUCLEOTIDE SEQUENCE [LARGE SCALE GENOMIC DNA]</scope>
    <source>
        <strain evidence="2 3">AR32</strain>
    </source>
</reference>
<accession>A0A1H5VDY0</accession>
<dbReference type="Proteomes" id="UP000236735">
    <property type="component" value="Unassembled WGS sequence"/>
</dbReference>
<dbReference type="EMBL" id="FNUV01000004">
    <property type="protein sequence ID" value="SEF85519.1"/>
    <property type="molecule type" value="Genomic_DNA"/>
</dbReference>
<proteinExistence type="predicted"/>
<dbReference type="PROSITE" id="PS51257">
    <property type="entry name" value="PROKAR_LIPOPROTEIN"/>
    <property type="match status" value="1"/>
</dbReference>
<dbReference type="Gene3D" id="2.160.20.120">
    <property type="match status" value="1"/>
</dbReference>